<keyword evidence="2 4" id="KW-0863">Zinc-finger</keyword>
<dbReference type="EMBL" id="OZ034815">
    <property type="protein sequence ID" value="CAL1368235.1"/>
    <property type="molecule type" value="Genomic_DNA"/>
</dbReference>
<reference evidence="6 7" key="1">
    <citation type="submission" date="2024-04" db="EMBL/GenBank/DDBJ databases">
        <authorList>
            <person name="Fracassetti M."/>
        </authorList>
    </citation>
    <scope>NUCLEOTIDE SEQUENCE [LARGE SCALE GENOMIC DNA]</scope>
</reference>
<dbReference type="GO" id="GO:0016567">
    <property type="term" value="P:protein ubiquitination"/>
    <property type="evidence" value="ECO:0007669"/>
    <property type="project" value="TreeGrafter"/>
</dbReference>
<dbReference type="InterPro" id="IPR001841">
    <property type="entry name" value="Znf_RING"/>
</dbReference>
<protein>
    <recommendedName>
        <fullName evidence="5">RING-type domain-containing protein</fullName>
    </recommendedName>
</protein>
<dbReference type="SUPFAM" id="SSF57850">
    <property type="entry name" value="RING/U-box"/>
    <property type="match status" value="1"/>
</dbReference>
<organism evidence="6 7">
    <name type="scientific">Linum trigynum</name>
    <dbReference type="NCBI Taxonomy" id="586398"/>
    <lineage>
        <taxon>Eukaryota</taxon>
        <taxon>Viridiplantae</taxon>
        <taxon>Streptophyta</taxon>
        <taxon>Embryophyta</taxon>
        <taxon>Tracheophyta</taxon>
        <taxon>Spermatophyta</taxon>
        <taxon>Magnoliopsida</taxon>
        <taxon>eudicotyledons</taxon>
        <taxon>Gunneridae</taxon>
        <taxon>Pentapetalae</taxon>
        <taxon>rosids</taxon>
        <taxon>fabids</taxon>
        <taxon>Malpighiales</taxon>
        <taxon>Linaceae</taxon>
        <taxon>Linum</taxon>
    </lineage>
</organism>
<dbReference type="InterPro" id="IPR013083">
    <property type="entry name" value="Znf_RING/FYVE/PHD"/>
</dbReference>
<dbReference type="AlphaFoldDB" id="A0AAV2D746"/>
<dbReference type="SMART" id="SM00184">
    <property type="entry name" value="RING"/>
    <property type="match status" value="1"/>
</dbReference>
<feature type="domain" description="RING-type" evidence="5">
    <location>
        <begin position="184"/>
        <end position="231"/>
    </location>
</feature>
<evidence type="ECO:0000256" key="2">
    <source>
        <dbReference type="ARBA" id="ARBA00022771"/>
    </source>
</evidence>
<keyword evidence="3" id="KW-0862">Zinc</keyword>
<dbReference type="PANTHER" id="PTHR45969:SF69">
    <property type="entry name" value="FINGER DOMAIN PROTEIN, PUTATIVE (AFU_ORTHOLOGUE AFUA_3G12190)-RELATED"/>
    <property type="match status" value="1"/>
</dbReference>
<proteinExistence type="predicted"/>
<dbReference type="GO" id="GO:0008270">
    <property type="term" value="F:zinc ion binding"/>
    <property type="evidence" value="ECO:0007669"/>
    <property type="project" value="UniProtKB-KW"/>
</dbReference>
<evidence type="ECO:0000256" key="4">
    <source>
        <dbReference type="PROSITE-ProRule" id="PRU00175"/>
    </source>
</evidence>
<evidence type="ECO:0000259" key="5">
    <source>
        <dbReference type="PROSITE" id="PS50089"/>
    </source>
</evidence>
<dbReference type="PROSITE" id="PS50089">
    <property type="entry name" value="ZF_RING_2"/>
    <property type="match status" value="1"/>
</dbReference>
<keyword evidence="7" id="KW-1185">Reference proteome</keyword>
<dbReference type="GO" id="GO:0061630">
    <property type="term" value="F:ubiquitin protein ligase activity"/>
    <property type="evidence" value="ECO:0007669"/>
    <property type="project" value="TreeGrafter"/>
</dbReference>
<keyword evidence="1" id="KW-0479">Metal-binding</keyword>
<evidence type="ECO:0000313" key="7">
    <source>
        <dbReference type="Proteomes" id="UP001497516"/>
    </source>
</evidence>
<gene>
    <name evidence="6" type="ORF">LTRI10_LOCUS11477</name>
</gene>
<evidence type="ECO:0000256" key="3">
    <source>
        <dbReference type="ARBA" id="ARBA00022833"/>
    </source>
</evidence>
<dbReference type="Gene3D" id="3.30.40.10">
    <property type="entry name" value="Zinc/RING finger domain, C3HC4 (zinc finger)"/>
    <property type="match status" value="1"/>
</dbReference>
<dbReference type="Pfam" id="PF13639">
    <property type="entry name" value="zf-RING_2"/>
    <property type="match status" value="1"/>
</dbReference>
<name>A0AAV2D746_9ROSI</name>
<dbReference type="PANTHER" id="PTHR45969">
    <property type="entry name" value="RING ZINC FINGER PROTEIN-RELATED"/>
    <property type="match status" value="1"/>
</dbReference>
<evidence type="ECO:0000313" key="6">
    <source>
        <dbReference type="EMBL" id="CAL1368235.1"/>
    </source>
</evidence>
<dbReference type="Proteomes" id="UP001497516">
    <property type="component" value="Chromosome 2"/>
</dbReference>
<evidence type="ECO:0000256" key="1">
    <source>
        <dbReference type="ARBA" id="ARBA00022723"/>
    </source>
</evidence>
<accession>A0AAV2D746</accession>
<sequence>MRYLSFEFHSGSLNSGCRESFLRDFKELGEEGPESAVRRIVQLSHMAAEINGQDRVFGPLVKCVEDALVVGPAAEDINNGTARTTTDDVLFAWDLPNGGGRVTVSRFTARAMVADVPDEEYDYDSELERRLCEDDDILEEDMGLELELESESEEEEEAVVDVEEFLEDVRVEGGGGGGGEGVKCGVCLEEMAAGSEATATRCRHVYHGECIRKWLRLKLRREDSAACPLCRFPAAAAASDMQEETG</sequence>